<feature type="coiled-coil region" evidence="1">
    <location>
        <begin position="367"/>
        <end position="401"/>
    </location>
</feature>
<proteinExistence type="predicted"/>
<accession>A0AA86P8X2</accession>
<keyword evidence="4" id="KW-1185">Reference proteome</keyword>
<name>A0AA86P8X2_9EUKA</name>
<dbReference type="EMBL" id="CAXDID020000088">
    <property type="protein sequence ID" value="CAL6021009.1"/>
    <property type="molecule type" value="Genomic_DNA"/>
</dbReference>
<dbReference type="Proteomes" id="UP001642409">
    <property type="component" value="Unassembled WGS sequence"/>
</dbReference>
<reference evidence="3 4" key="2">
    <citation type="submission" date="2024-07" db="EMBL/GenBank/DDBJ databases">
        <authorList>
            <person name="Akdeniz Z."/>
        </authorList>
    </citation>
    <scope>NUCLEOTIDE SEQUENCE [LARGE SCALE GENOMIC DNA]</scope>
</reference>
<evidence type="ECO:0000313" key="4">
    <source>
        <dbReference type="Proteomes" id="UP001642409"/>
    </source>
</evidence>
<keyword evidence="1" id="KW-0175">Coiled coil</keyword>
<comment type="caution">
    <text evidence="2">The sequence shown here is derived from an EMBL/GenBank/DDBJ whole genome shotgun (WGS) entry which is preliminary data.</text>
</comment>
<reference evidence="2" key="1">
    <citation type="submission" date="2023-06" db="EMBL/GenBank/DDBJ databases">
        <authorList>
            <person name="Kurt Z."/>
        </authorList>
    </citation>
    <scope>NUCLEOTIDE SEQUENCE</scope>
</reference>
<gene>
    <name evidence="2" type="ORF">HINF_LOCUS21861</name>
    <name evidence="3" type="ORF">HINF_LOCUS27959</name>
</gene>
<protein>
    <submittedName>
        <fullName evidence="3">Hypothetical_protein</fullName>
    </submittedName>
</protein>
<evidence type="ECO:0000313" key="3">
    <source>
        <dbReference type="EMBL" id="CAL6021009.1"/>
    </source>
</evidence>
<evidence type="ECO:0000313" key="2">
    <source>
        <dbReference type="EMBL" id="CAI9934216.1"/>
    </source>
</evidence>
<organism evidence="2">
    <name type="scientific">Hexamita inflata</name>
    <dbReference type="NCBI Taxonomy" id="28002"/>
    <lineage>
        <taxon>Eukaryota</taxon>
        <taxon>Metamonada</taxon>
        <taxon>Diplomonadida</taxon>
        <taxon>Hexamitidae</taxon>
        <taxon>Hexamitinae</taxon>
        <taxon>Hexamita</taxon>
    </lineage>
</organism>
<dbReference type="EMBL" id="CATOUU010000564">
    <property type="protein sequence ID" value="CAI9934216.1"/>
    <property type="molecule type" value="Genomic_DNA"/>
</dbReference>
<dbReference type="AlphaFoldDB" id="A0AA86P8X2"/>
<evidence type="ECO:0000256" key="1">
    <source>
        <dbReference type="SAM" id="Coils"/>
    </source>
</evidence>
<sequence>MLSSILLIFKQVKSHQEQFCQSNLQVNGQTYSFCQKTNSLNTIKVQKNIYISQQSSHLFINTETTQQSQIDVNVQNINVNVFAVFGLNLNKQVLLQSQINVSLSFEVVYGALICVTCDVDISTSTLVFIAYGKQLSGILIELQQSFVLAQSFIQYRFYGSQSSGLVNVIVQQVSKFEVNNCFMTGTNMILSNTNGYLSSNIKPKITIQLVNFVVCVNNTLKLGVASTNIIQIGTEQLRCDICGTNNVVYGLCIDSLEHGVIVDEMLQCVYPFEYSDNQCTCMEGYVLNITECVSILQELSQMKIVSNSLKVQFQDIVLNFTEAQTKQNNLNEQLDQRIHNNVTLLQDDITSKNNNINKQLSDIDNIILTQNTDIDVLQQQIDLLKKQLEKINDTKSNISCNNTQENNSSYQVNSSAFTCSGTMYINTYLINEVTHQISSSNFVNGYAFSQLDLQNAFIDVQNNVFSNNLILFQNQVIFNNIQIQIGTQICQGTLLIDKQSISINKMNIISKTGCNIMAQGQLQVLQSQSFGSNISNLMINLIFSVSPGNIQVIGTLSGISNIVNYHVLGNYQSSGRVTLVAAIVSNANINANNITFVPSMYNIGNESSYLFSIVQASTITATDIAVILGTSSSVQILSQLPLTNTKFYFQYGGLCAQVSASTIILEQVIHDTRQAFNSQFINMSGFIIGWVQTQNSVIKISKLCFAEQFTGSATYYNFGMIGYMTGKLTLSQSAIYQNVTGQSQYWFGVVGTMVASTSTTEINSIIVQTNNTKTTTQNSQGISVVIGSTEGVTVSIQNITVQNSNISGNYYIGGIISTVAGSQIRIVDSTVENSIIESDIWSGGMIANSKSDSNILIQNSIIARTSIHANQTAGGLIGQAAKSIYSLIGIKIQSIKMTGSSLKMICGSDQNDNKFTISSSISEDNYINAVLQQNCPALSNAYNTKGC</sequence>